<comment type="caution">
    <text evidence="1">The sequence shown here is derived from an EMBL/GenBank/DDBJ whole genome shotgun (WGS) entry which is preliminary data.</text>
</comment>
<evidence type="ECO:0000313" key="2">
    <source>
        <dbReference type="Proteomes" id="UP000030428"/>
    </source>
</evidence>
<name>A0A4E0QP43_9GAMM</name>
<accession>A0A4E0QP43</accession>
<proteinExistence type="predicted"/>
<keyword evidence="2" id="KW-1185">Reference proteome</keyword>
<sequence>MRRTHPTLAIVVQKSSKPLSFGLKLIWMTIRADMIKKEEIKMGLISRSTKHIVTFIEILFFEKIGFL</sequence>
<protein>
    <submittedName>
        <fullName evidence="1">Uncharacterized protein</fullName>
    </submittedName>
</protein>
<evidence type="ECO:0000313" key="1">
    <source>
        <dbReference type="EMBL" id="TGO02578.1"/>
    </source>
</evidence>
<reference evidence="1 2" key="1">
    <citation type="journal article" date="2016" name="Front. Microbiol.">
        <title>Single-Cell (Meta-)Genomics of a Dimorphic Candidatus Thiomargarita nelsonii Reveals Genomic Plasticity.</title>
        <authorList>
            <person name="Flood B.E."/>
            <person name="Fliss P."/>
            <person name="Jones D.S."/>
            <person name="Dick G.J."/>
            <person name="Jain S."/>
            <person name="Kaster A.K."/>
            <person name="Winkel M."/>
            <person name="Mussmann M."/>
            <person name="Bailey J."/>
        </authorList>
    </citation>
    <scope>NUCLEOTIDE SEQUENCE [LARGE SCALE GENOMIC DNA]</scope>
    <source>
        <strain evidence="1">Hydrate Ridge</strain>
    </source>
</reference>
<dbReference type="Proteomes" id="UP000030428">
    <property type="component" value="Unassembled WGS sequence"/>
</dbReference>
<organism evidence="1 2">
    <name type="scientific">Candidatus Thiomargarita nelsonii</name>
    <dbReference type="NCBI Taxonomy" id="1003181"/>
    <lineage>
        <taxon>Bacteria</taxon>
        <taxon>Pseudomonadati</taxon>
        <taxon>Pseudomonadota</taxon>
        <taxon>Gammaproteobacteria</taxon>
        <taxon>Thiotrichales</taxon>
        <taxon>Thiotrichaceae</taxon>
        <taxon>Thiomargarita</taxon>
    </lineage>
</organism>
<dbReference type="AlphaFoldDB" id="A0A4E0QP43"/>
<dbReference type="EMBL" id="JSZA02000108">
    <property type="protein sequence ID" value="TGO02578.1"/>
    <property type="molecule type" value="Genomic_DNA"/>
</dbReference>
<gene>
    <name evidence="1" type="ORF">PN36_22820</name>
</gene>